<dbReference type="Proteomes" id="UP000886523">
    <property type="component" value="Unassembled WGS sequence"/>
</dbReference>
<keyword evidence="3" id="KW-1185">Reference proteome</keyword>
<evidence type="ECO:0000313" key="3">
    <source>
        <dbReference type="Proteomes" id="UP000886523"/>
    </source>
</evidence>
<feature type="region of interest" description="Disordered" evidence="1">
    <location>
        <begin position="164"/>
        <end position="224"/>
    </location>
</feature>
<feature type="compositionally biased region" description="Polar residues" evidence="1">
    <location>
        <begin position="79"/>
        <end position="91"/>
    </location>
</feature>
<dbReference type="EMBL" id="MU129217">
    <property type="protein sequence ID" value="KAF9504517.1"/>
    <property type="molecule type" value="Genomic_DNA"/>
</dbReference>
<feature type="region of interest" description="Disordered" evidence="1">
    <location>
        <begin position="1"/>
        <end position="91"/>
    </location>
</feature>
<organism evidence="2 3">
    <name type="scientific">Hydnum rufescens UP504</name>
    <dbReference type="NCBI Taxonomy" id="1448309"/>
    <lineage>
        <taxon>Eukaryota</taxon>
        <taxon>Fungi</taxon>
        <taxon>Dikarya</taxon>
        <taxon>Basidiomycota</taxon>
        <taxon>Agaricomycotina</taxon>
        <taxon>Agaricomycetes</taxon>
        <taxon>Cantharellales</taxon>
        <taxon>Hydnaceae</taxon>
        <taxon>Hydnum</taxon>
    </lineage>
</organism>
<sequence>MTTNPPNEGHKHDLPRNNRQTKPRNGDAQRKAQGPQMNHIPASAGNADGTTHPPKQVPSLHENPPDKHPDEPTVCAATQARNSRPPNTTINDIAYHTPAAAGTLSQHENPHTKKGCAQPPATRNPIQEPATTVQKTSNTHPLWWVCVCDLDPTPATPPNEHGRMTTRLPNESHERQQVETTMQTPDEPHTRRSILLNPHPPTKAMTPSTENMWPQVRGNPNSEA</sequence>
<accession>A0A9P6DJ35</accession>
<feature type="compositionally biased region" description="Polar residues" evidence="1">
    <location>
        <begin position="205"/>
        <end position="224"/>
    </location>
</feature>
<dbReference type="AlphaFoldDB" id="A0A9P6DJ35"/>
<evidence type="ECO:0000256" key="1">
    <source>
        <dbReference type="SAM" id="MobiDB-lite"/>
    </source>
</evidence>
<comment type="caution">
    <text evidence="2">The sequence shown here is derived from an EMBL/GenBank/DDBJ whole genome shotgun (WGS) entry which is preliminary data.</text>
</comment>
<protein>
    <submittedName>
        <fullName evidence="2">Uncharacterized protein</fullName>
    </submittedName>
</protein>
<name>A0A9P6DJ35_9AGAM</name>
<reference evidence="2" key="1">
    <citation type="journal article" date="2020" name="Nat. Commun.">
        <title>Large-scale genome sequencing of mycorrhizal fungi provides insights into the early evolution of symbiotic traits.</title>
        <authorList>
            <person name="Miyauchi S."/>
            <person name="Kiss E."/>
            <person name="Kuo A."/>
            <person name="Drula E."/>
            <person name="Kohler A."/>
            <person name="Sanchez-Garcia M."/>
            <person name="Morin E."/>
            <person name="Andreopoulos B."/>
            <person name="Barry K.W."/>
            <person name="Bonito G."/>
            <person name="Buee M."/>
            <person name="Carver A."/>
            <person name="Chen C."/>
            <person name="Cichocki N."/>
            <person name="Clum A."/>
            <person name="Culley D."/>
            <person name="Crous P.W."/>
            <person name="Fauchery L."/>
            <person name="Girlanda M."/>
            <person name="Hayes R.D."/>
            <person name="Keri Z."/>
            <person name="LaButti K."/>
            <person name="Lipzen A."/>
            <person name="Lombard V."/>
            <person name="Magnuson J."/>
            <person name="Maillard F."/>
            <person name="Murat C."/>
            <person name="Nolan M."/>
            <person name="Ohm R.A."/>
            <person name="Pangilinan J."/>
            <person name="Pereira M.F."/>
            <person name="Perotto S."/>
            <person name="Peter M."/>
            <person name="Pfister S."/>
            <person name="Riley R."/>
            <person name="Sitrit Y."/>
            <person name="Stielow J.B."/>
            <person name="Szollosi G."/>
            <person name="Zifcakova L."/>
            <person name="Stursova M."/>
            <person name="Spatafora J.W."/>
            <person name="Tedersoo L."/>
            <person name="Vaario L.M."/>
            <person name="Yamada A."/>
            <person name="Yan M."/>
            <person name="Wang P."/>
            <person name="Xu J."/>
            <person name="Bruns T."/>
            <person name="Baldrian P."/>
            <person name="Vilgalys R."/>
            <person name="Dunand C."/>
            <person name="Henrissat B."/>
            <person name="Grigoriev I.V."/>
            <person name="Hibbett D."/>
            <person name="Nagy L.G."/>
            <person name="Martin F.M."/>
        </authorList>
    </citation>
    <scope>NUCLEOTIDE SEQUENCE</scope>
    <source>
        <strain evidence="2">UP504</strain>
    </source>
</reference>
<evidence type="ECO:0000313" key="2">
    <source>
        <dbReference type="EMBL" id="KAF9504517.1"/>
    </source>
</evidence>
<feature type="region of interest" description="Disordered" evidence="1">
    <location>
        <begin position="103"/>
        <end position="123"/>
    </location>
</feature>
<gene>
    <name evidence="2" type="ORF">BS47DRAFT_1368727</name>
</gene>
<proteinExistence type="predicted"/>